<organism evidence="3 4">
    <name type="scientific">Halteria grandinella</name>
    <dbReference type="NCBI Taxonomy" id="5974"/>
    <lineage>
        <taxon>Eukaryota</taxon>
        <taxon>Sar</taxon>
        <taxon>Alveolata</taxon>
        <taxon>Ciliophora</taxon>
        <taxon>Intramacronucleata</taxon>
        <taxon>Spirotrichea</taxon>
        <taxon>Stichotrichia</taxon>
        <taxon>Sporadotrichida</taxon>
        <taxon>Halteriidae</taxon>
        <taxon>Halteria</taxon>
    </lineage>
</organism>
<feature type="transmembrane region" description="Helical" evidence="2">
    <location>
        <begin position="238"/>
        <end position="258"/>
    </location>
</feature>
<gene>
    <name evidence="3" type="ORF">FGO68_gene9972</name>
</gene>
<protein>
    <submittedName>
        <fullName evidence="3">Uncharacterized protein</fullName>
    </submittedName>
</protein>
<evidence type="ECO:0000256" key="1">
    <source>
        <dbReference type="SAM" id="MobiDB-lite"/>
    </source>
</evidence>
<keyword evidence="2" id="KW-0812">Transmembrane</keyword>
<accession>A0A8J8T2X6</accession>
<feature type="compositionally biased region" description="Acidic residues" evidence="1">
    <location>
        <begin position="353"/>
        <end position="369"/>
    </location>
</feature>
<keyword evidence="2" id="KW-0472">Membrane</keyword>
<evidence type="ECO:0000256" key="2">
    <source>
        <dbReference type="SAM" id="Phobius"/>
    </source>
</evidence>
<feature type="region of interest" description="Disordered" evidence="1">
    <location>
        <begin position="277"/>
        <end position="299"/>
    </location>
</feature>
<keyword evidence="4" id="KW-1185">Reference proteome</keyword>
<keyword evidence="2" id="KW-1133">Transmembrane helix</keyword>
<reference evidence="3" key="1">
    <citation type="submission" date="2019-06" db="EMBL/GenBank/DDBJ databases">
        <authorList>
            <person name="Zheng W."/>
        </authorList>
    </citation>
    <scope>NUCLEOTIDE SEQUENCE</scope>
    <source>
        <strain evidence="3">QDHG01</strain>
    </source>
</reference>
<feature type="transmembrane region" description="Helical" evidence="2">
    <location>
        <begin position="96"/>
        <end position="118"/>
    </location>
</feature>
<dbReference type="EMBL" id="RRYP01008285">
    <property type="protein sequence ID" value="TNV79880.1"/>
    <property type="molecule type" value="Genomic_DNA"/>
</dbReference>
<feature type="transmembrane region" description="Helical" evidence="2">
    <location>
        <begin position="20"/>
        <end position="38"/>
    </location>
</feature>
<feature type="region of interest" description="Disordered" evidence="1">
    <location>
        <begin position="334"/>
        <end position="369"/>
    </location>
</feature>
<name>A0A8J8T2X6_HALGN</name>
<dbReference type="Proteomes" id="UP000785679">
    <property type="component" value="Unassembled WGS sequence"/>
</dbReference>
<feature type="compositionally biased region" description="Polar residues" evidence="1">
    <location>
        <begin position="282"/>
        <end position="299"/>
    </location>
</feature>
<feature type="compositionally biased region" description="Low complexity" evidence="1">
    <location>
        <begin position="343"/>
        <end position="352"/>
    </location>
</feature>
<feature type="transmembrane region" description="Helical" evidence="2">
    <location>
        <begin position="156"/>
        <end position="175"/>
    </location>
</feature>
<dbReference type="AlphaFoldDB" id="A0A8J8T2X6"/>
<evidence type="ECO:0000313" key="3">
    <source>
        <dbReference type="EMBL" id="TNV79880.1"/>
    </source>
</evidence>
<feature type="transmembrane region" description="Helical" evidence="2">
    <location>
        <begin position="195"/>
        <end position="217"/>
    </location>
</feature>
<sequence>MVVVWMTKGYSKKAETAVKLTIFAYLFTLLVILGTGFAKDFVSEYKELWYFRSIDKFNSRLVNFILYYFVLSHYHLTVLLRPGHQDVKKVVVEIDYTKFVAATILFVAFLDFLILLIARTVEYYDEAMMCKAGQCDQYIRDPLFIEIEFAASMIKFILDVIVVYIFIKMLAFFIGLTKERNMIHQNTTALKKENYLAITLAVLTLILECYESVQYIIERVMRQLYIEKKGSYPMFRQFNQDYEVCLIFFTATVVLYLFTQILKQDLPQIQRDYSIDVPNPSQPRIRSNQSLQNSNETSSELPIFATPEVDTKLIDRSTLGKKYDLHENSFSYKQNSKRENSAQQQHSSIQEVVVEEEEEEEIKSESIEDNSSDVRAQRIEKKIFEMLRRETAKSCISRYIVVEIAKKVMDIQDNRINTGSIDTDSGYKFITKASTYCDESV</sequence>
<proteinExistence type="predicted"/>
<feature type="transmembrane region" description="Helical" evidence="2">
    <location>
        <begin position="59"/>
        <end position="76"/>
    </location>
</feature>
<comment type="caution">
    <text evidence="3">The sequence shown here is derived from an EMBL/GenBank/DDBJ whole genome shotgun (WGS) entry which is preliminary data.</text>
</comment>
<evidence type="ECO:0000313" key="4">
    <source>
        <dbReference type="Proteomes" id="UP000785679"/>
    </source>
</evidence>